<dbReference type="Gene3D" id="3.40.1180.10">
    <property type="entry name" value="Decaprenyl diphosphate synthase-like"/>
    <property type="match status" value="1"/>
</dbReference>
<evidence type="ECO:0000256" key="1">
    <source>
        <dbReference type="ARBA" id="ARBA00022679"/>
    </source>
</evidence>
<feature type="binding site" evidence="2">
    <location>
        <position position="41"/>
    </location>
    <ligand>
        <name>substrate</name>
    </ligand>
</feature>
<feature type="binding site" evidence="2">
    <location>
        <position position="215"/>
    </location>
    <ligand>
        <name>Mg(2+)</name>
        <dbReference type="ChEBI" id="CHEBI:18420"/>
    </ligand>
</feature>
<feature type="binding site" evidence="2">
    <location>
        <position position="33"/>
    </location>
    <ligand>
        <name>substrate</name>
    </ligand>
</feature>
<feature type="active site" evidence="2">
    <location>
        <position position="28"/>
    </location>
</feature>
<comment type="caution">
    <text evidence="3">The sequence shown here is derived from an EMBL/GenBank/DDBJ whole genome shotgun (WGS) entry which is preliminary data.</text>
</comment>
<dbReference type="HAMAP" id="MF_01139">
    <property type="entry name" value="ISPT"/>
    <property type="match status" value="1"/>
</dbReference>
<proteinExistence type="inferred from homology"/>
<evidence type="ECO:0000256" key="2">
    <source>
        <dbReference type="HAMAP-Rule" id="MF_01139"/>
    </source>
</evidence>
<evidence type="ECO:0000313" key="4">
    <source>
        <dbReference type="Proteomes" id="UP001631949"/>
    </source>
</evidence>
<feature type="binding site" evidence="2">
    <location>
        <begin position="202"/>
        <end position="204"/>
    </location>
    <ligand>
        <name>substrate</name>
    </ligand>
</feature>
<feature type="binding site" evidence="2">
    <location>
        <begin position="29"/>
        <end position="32"/>
    </location>
    <ligand>
        <name>substrate</name>
    </ligand>
</feature>
<dbReference type="CDD" id="cd00475">
    <property type="entry name" value="Cis_IPPS"/>
    <property type="match status" value="1"/>
</dbReference>
<comment type="function">
    <text evidence="2">Catalyzes the condensation of isopentenyl diphosphate (IPP) with allylic pyrophosphates generating different type of terpenoids.</text>
</comment>
<comment type="similarity">
    <text evidence="2">Belongs to the UPP synthase family.</text>
</comment>
<dbReference type="PROSITE" id="PS01066">
    <property type="entry name" value="UPP_SYNTHASE"/>
    <property type="match status" value="1"/>
</dbReference>
<dbReference type="NCBIfam" id="NF011405">
    <property type="entry name" value="PRK14830.1"/>
    <property type="match status" value="1"/>
</dbReference>
<keyword evidence="2" id="KW-0460">Magnesium</keyword>
<gene>
    <name evidence="3" type="ORF">ACKQTC_07400</name>
</gene>
<protein>
    <recommendedName>
        <fullName evidence="2">Isoprenyl transferase</fullName>
        <ecNumber evidence="2">2.5.1.-</ecNumber>
    </recommendedName>
</protein>
<dbReference type="InterPro" id="IPR001441">
    <property type="entry name" value="UPP_synth-like"/>
</dbReference>
<dbReference type="Proteomes" id="UP001631949">
    <property type="component" value="Unassembled WGS sequence"/>
</dbReference>
<feature type="active site" description="Proton acceptor" evidence="2">
    <location>
        <position position="76"/>
    </location>
</feature>
<reference evidence="3 4" key="1">
    <citation type="journal article" date="2016" name="Int. J. Syst. Evol. Microbiol.">
        <title>Peptococcus simiae sp. nov., isolated from rhesus macaque faeces and emended description of the genus Peptococcus.</title>
        <authorList>
            <person name="Shkoporov A.N."/>
            <person name="Efimov B.A."/>
            <person name="Kondova I."/>
            <person name="Ouwerling B."/>
            <person name="Chaplin A.V."/>
            <person name="Shcherbakova V.A."/>
            <person name="Langermans J.A.M."/>
        </authorList>
    </citation>
    <scope>NUCLEOTIDE SEQUENCE [LARGE SCALE GENOMIC DNA]</scope>
    <source>
        <strain evidence="3 4">M108</strain>
    </source>
</reference>
<dbReference type="EMBL" id="JBJUVG010000011">
    <property type="protein sequence ID" value="MFM9414191.1"/>
    <property type="molecule type" value="Genomic_DNA"/>
</dbReference>
<dbReference type="PANTHER" id="PTHR10291">
    <property type="entry name" value="DEHYDRODOLICHYL DIPHOSPHATE SYNTHASE FAMILY MEMBER"/>
    <property type="match status" value="1"/>
</dbReference>
<accession>A0ABW9H2E8</accession>
<dbReference type="GO" id="GO:0016740">
    <property type="term" value="F:transferase activity"/>
    <property type="evidence" value="ECO:0007669"/>
    <property type="project" value="UniProtKB-KW"/>
</dbReference>
<dbReference type="EC" id="2.5.1.-" evidence="2"/>
<comment type="subunit">
    <text evidence="2">Homodimer.</text>
</comment>
<dbReference type="NCBIfam" id="TIGR00055">
    <property type="entry name" value="uppS"/>
    <property type="match status" value="1"/>
</dbReference>
<comment type="cofactor">
    <cofactor evidence="2">
        <name>Mg(2+)</name>
        <dbReference type="ChEBI" id="CHEBI:18420"/>
    </cofactor>
    <text evidence="2">Binds 2 magnesium ions per subunit.</text>
</comment>
<evidence type="ECO:0000313" key="3">
    <source>
        <dbReference type="EMBL" id="MFM9414191.1"/>
    </source>
</evidence>
<dbReference type="Pfam" id="PF01255">
    <property type="entry name" value="Prenyltransf"/>
    <property type="match status" value="1"/>
</dbReference>
<feature type="binding site" evidence="2">
    <location>
        <position position="28"/>
    </location>
    <ligand>
        <name>Mg(2+)</name>
        <dbReference type="ChEBI" id="CHEBI:18420"/>
    </ligand>
</feature>
<keyword evidence="4" id="KW-1185">Reference proteome</keyword>
<dbReference type="SUPFAM" id="SSF64005">
    <property type="entry name" value="Undecaprenyl diphosphate synthase"/>
    <property type="match status" value="1"/>
</dbReference>
<dbReference type="RefSeq" id="WP_408977805.1">
    <property type="nucleotide sequence ID" value="NZ_JBJUVG010000011.1"/>
</dbReference>
<keyword evidence="2" id="KW-0479">Metal-binding</keyword>
<feature type="binding site" evidence="2">
    <location>
        <position position="196"/>
    </location>
    <ligand>
        <name>substrate</name>
    </ligand>
</feature>
<feature type="binding site" evidence="2">
    <location>
        <position position="77"/>
    </location>
    <ligand>
        <name>substrate</name>
    </ligand>
</feature>
<sequence>MSHADAIETRINQLKAGSIPRHIGIIMDGNGRWATLRGLARLKGHRAGVEAVDRVLETVMALGVDYLTVYAFSTENWKRPTAEVRGLMALLVEYLDAKLDKLMANGVCLKAIGDKAGLPEKVQASLKRVEEKTKANTGLYFNIALNYGGRQEIVRAARALAEEVQAGSRSLEEITEESLADKLYTAGQPDPDFIIRSSGEFRISNFMLWQMAYAELWLTDTLWPDFSADDLLDAIADYQKRNRRFGGIDAKGKV</sequence>
<name>A0ABW9H2E8_9FIRM</name>
<organism evidence="3 4">
    <name type="scientific">Peptococcus simiae</name>
    <dbReference type="NCBI Taxonomy" id="1643805"/>
    <lineage>
        <taxon>Bacteria</taxon>
        <taxon>Bacillati</taxon>
        <taxon>Bacillota</taxon>
        <taxon>Clostridia</taxon>
        <taxon>Eubacteriales</taxon>
        <taxon>Peptococcaceae</taxon>
        <taxon>Peptococcus</taxon>
    </lineage>
</organism>
<feature type="binding site" evidence="2">
    <location>
        <begin position="73"/>
        <end position="75"/>
    </location>
    <ligand>
        <name>substrate</name>
    </ligand>
</feature>
<feature type="binding site" evidence="2">
    <location>
        <position position="79"/>
    </location>
    <ligand>
        <name>substrate</name>
    </ligand>
</feature>
<keyword evidence="1 2" id="KW-0808">Transferase</keyword>
<dbReference type="InterPro" id="IPR018520">
    <property type="entry name" value="UPP_synth-like_CS"/>
</dbReference>
<dbReference type="PANTHER" id="PTHR10291:SF0">
    <property type="entry name" value="DEHYDRODOLICHYL DIPHOSPHATE SYNTHASE 2"/>
    <property type="match status" value="1"/>
</dbReference>
<dbReference type="InterPro" id="IPR036424">
    <property type="entry name" value="UPP_synth-like_sf"/>
</dbReference>
<feature type="binding site" evidence="2">
    <location>
        <position position="45"/>
    </location>
    <ligand>
        <name>substrate</name>
    </ligand>
</feature>